<accession>A0A850HAE9</accession>
<dbReference type="EMBL" id="JABWTA010000001">
    <property type="protein sequence ID" value="NVE93438.1"/>
    <property type="molecule type" value="Genomic_DNA"/>
</dbReference>
<evidence type="ECO:0000313" key="3">
    <source>
        <dbReference type="Proteomes" id="UP000546031"/>
    </source>
</evidence>
<reference evidence="2 3" key="1">
    <citation type="submission" date="2020-06" db="EMBL/GenBank/DDBJ databases">
        <title>Altererythrobacter lutimaris sp. nov., a marine bacterium isolated from a tidal flat.</title>
        <authorList>
            <person name="Kim D."/>
            <person name="Yoo Y."/>
            <person name="Kim J.-J."/>
        </authorList>
    </citation>
    <scope>NUCLEOTIDE SEQUENCE [LARGE SCALE GENOMIC DNA]</scope>
    <source>
        <strain evidence="2 3">JGD-16</strain>
    </source>
</reference>
<comment type="caution">
    <text evidence="2">The sequence shown here is derived from an EMBL/GenBank/DDBJ whole genome shotgun (WGS) entry which is preliminary data.</text>
</comment>
<dbReference type="AlphaFoldDB" id="A0A850HAE9"/>
<keyword evidence="1" id="KW-1133">Transmembrane helix</keyword>
<keyword evidence="3" id="KW-1185">Reference proteome</keyword>
<keyword evidence="1" id="KW-0472">Membrane</keyword>
<gene>
    <name evidence="2" type="ORF">HUO12_00845</name>
</gene>
<organism evidence="2 3">
    <name type="scientific">Altererythrobacter lutimaris</name>
    <dbReference type="NCBI Taxonomy" id="2743979"/>
    <lineage>
        <taxon>Bacteria</taxon>
        <taxon>Pseudomonadati</taxon>
        <taxon>Pseudomonadota</taxon>
        <taxon>Alphaproteobacteria</taxon>
        <taxon>Sphingomonadales</taxon>
        <taxon>Erythrobacteraceae</taxon>
        <taxon>Altererythrobacter</taxon>
    </lineage>
</organism>
<dbReference type="Proteomes" id="UP000546031">
    <property type="component" value="Unassembled WGS sequence"/>
</dbReference>
<feature type="transmembrane region" description="Helical" evidence="1">
    <location>
        <begin position="44"/>
        <end position="68"/>
    </location>
</feature>
<feature type="transmembrane region" description="Helical" evidence="1">
    <location>
        <begin position="80"/>
        <end position="102"/>
    </location>
</feature>
<evidence type="ECO:0008006" key="4">
    <source>
        <dbReference type="Google" id="ProtNLM"/>
    </source>
</evidence>
<evidence type="ECO:0000313" key="2">
    <source>
        <dbReference type="EMBL" id="NVE93438.1"/>
    </source>
</evidence>
<evidence type="ECO:0000256" key="1">
    <source>
        <dbReference type="SAM" id="Phobius"/>
    </source>
</evidence>
<dbReference type="RefSeq" id="WP_176271807.1">
    <property type="nucleotide sequence ID" value="NZ_JABWTA010000001.1"/>
</dbReference>
<proteinExistence type="predicted"/>
<name>A0A850HAE9_9SPHN</name>
<sequence>MDRMTPPQTLQPDRLSLALDRELKSGERVLWEQRQIARVSYMSFGIYLFAIPWTAFSLFWTAMAAAGAASMDDGFGILSWAFPLFGVPFIVVGLGMLGSPFLPLWNKGKVLYAITNERLIKLKLGRTINAESVPARRIGAVKRTERRDGSGTLGIVTGMSRDNDGDLSTDHFVIENVADVLRAQDLIEDLAARA</sequence>
<keyword evidence="1" id="KW-0812">Transmembrane</keyword>
<protein>
    <recommendedName>
        <fullName evidence="4">PH domain-containing protein</fullName>
    </recommendedName>
</protein>